<protein>
    <submittedName>
        <fullName evidence="2">Uncharacterized protein</fullName>
    </submittedName>
</protein>
<evidence type="ECO:0000256" key="1">
    <source>
        <dbReference type="SAM" id="SignalP"/>
    </source>
</evidence>
<evidence type="ECO:0000313" key="2">
    <source>
        <dbReference type="EMBL" id="CEG56141.1"/>
    </source>
</evidence>
<dbReference type="RefSeq" id="WP_045094871.1">
    <property type="nucleotide sequence ID" value="NZ_LN614827.1"/>
</dbReference>
<organism evidence="2 3">
    <name type="scientific">Legionella fallonii LLAP-10</name>
    <dbReference type="NCBI Taxonomy" id="1212491"/>
    <lineage>
        <taxon>Bacteria</taxon>
        <taxon>Pseudomonadati</taxon>
        <taxon>Pseudomonadota</taxon>
        <taxon>Gammaproteobacteria</taxon>
        <taxon>Legionellales</taxon>
        <taxon>Legionellaceae</taxon>
        <taxon>Legionella</taxon>
    </lineage>
</organism>
<dbReference type="KEGG" id="lfa:LFA_0692"/>
<sequence>MSIIKLLTALLLTGLFATSFPVFAKHSVVIKHSFSFNPVEWHLTLEMGGFSIVNQTTKSQFVQVVLNKGSVSVFKLVNGKQSCYAALGGNSVINSTICELAAGEKLNIDLDYLPLNDARGTYQIEQAT</sequence>
<feature type="signal peptide" evidence="1">
    <location>
        <begin position="1"/>
        <end position="24"/>
    </location>
</feature>
<proteinExistence type="predicted"/>
<dbReference type="Proteomes" id="UP000032430">
    <property type="component" value="Chromosome I"/>
</dbReference>
<name>A0A098G2D5_9GAMM</name>
<dbReference type="STRING" id="1212491.LFA_0692"/>
<dbReference type="AlphaFoldDB" id="A0A098G2D5"/>
<keyword evidence="1" id="KW-0732">Signal</keyword>
<keyword evidence="3" id="KW-1185">Reference proteome</keyword>
<reference evidence="3" key="1">
    <citation type="submission" date="2014-09" db="EMBL/GenBank/DDBJ databases">
        <authorList>
            <person name="Gomez-Valero L."/>
        </authorList>
    </citation>
    <scope>NUCLEOTIDE SEQUENCE [LARGE SCALE GENOMIC DNA]</scope>
    <source>
        <strain evidence="3">ATCC700992</strain>
    </source>
</reference>
<dbReference type="HOGENOM" id="CLU_1956843_0_0_6"/>
<gene>
    <name evidence="2" type="ORF">LFA_0692</name>
</gene>
<dbReference type="EMBL" id="LN614827">
    <property type="protein sequence ID" value="CEG56141.1"/>
    <property type="molecule type" value="Genomic_DNA"/>
</dbReference>
<evidence type="ECO:0000313" key="3">
    <source>
        <dbReference type="Proteomes" id="UP000032430"/>
    </source>
</evidence>
<feature type="chain" id="PRO_5001942066" evidence="1">
    <location>
        <begin position="25"/>
        <end position="128"/>
    </location>
</feature>
<accession>A0A098G2D5</accession>